<sequence length="106" mass="11637">MMPAGTLIHYECRPHPLAAEARTTSGSPSIDTVLKRSDRTSYKGRRGFLDALYTSPVVEVHVHVAAKTNILPIPETKPSPQASSQDKYPPRLCLCPPLLTHSSLFN</sequence>
<keyword evidence="2" id="KW-1185">Reference proteome</keyword>
<name>A0A067R596_ZOONE</name>
<dbReference type="Proteomes" id="UP000027135">
    <property type="component" value="Unassembled WGS sequence"/>
</dbReference>
<proteinExistence type="predicted"/>
<protein>
    <submittedName>
        <fullName evidence="1">Uncharacterized protein</fullName>
    </submittedName>
</protein>
<accession>A0A067R596</accession>
<dbReference type="AlphaFoldDB" id="A0A067R596"/>
<evidence type="ECO:0000313" key="1">
    <source>
        <dbReference type="EMBL" id="KDR17386.1"/>
    </source>
</evidence>
<evidence type="ECO:0000313" key="2">
    <source>
        <dbReference type="Proteomes" id="UP000027135"/>
    </source>
</evidence>
<reference evidence="1 2" key="1">
    <citation type="journal article" date="2014" name="Nat. Commun.">
        <title>Molecular traces of alternative social organization in a termite genome.</title>
        <authorList>
            <person name="Terrapon N."/>
            <person name="Li C."/>
            <person name="Robertson H.M."/>
            <person name="Ji L."/>
            <person name="Meng X."/>
            <person name="Booth W."/>
            <person name="Chen Z."/>
            <person name="Childers C.P."/>
            <person name="Glastad K.M."/>
            <person name="Gokhale K."/>
            <person name="Gowin J."/>
            <person name="Gronenberg W."/>
            <person name="Hermansen R.A."/>
            <person name="Hu H."/>
            <person name="Hunt B.G."/>
            <person name="Huylmans A.K."/>
            <person name="Khalil S.M."/>
            <person name="Mitchell R.D."/>
            <person name="Munoz-Torres M.C."/>
            <person name="Mustard J.A."/>
            <person name="Pan H."/>
            <person name="Reese J.T."/>
            <person name="Scharf M.E."/>
            <person name="Sun F."/>
            <person name="Vogel H."/>
            <person name="Xiao J."/>
            <person name="Yang W."/>
            <person name="Yang Z."/>
            <person name="Yang Z."/>
            <person name="Zhou J."/>
            <person name="Zhu J."/>
            <person name="Brent C.S."/>
            <person name="Elsik C.G."/>
            <person name="Goodisman M.A."/>
            <person name="Liberles D.A."/>
            <person name="Roe R.M."/>
            <person name="Vargo E.L."/>
            <person name="Vilcinskas A."/>
            <person name="Wang J."/>
            <person name="Bornberg-Bauer E."/>
            <person name="Korb J."/>
            <person name="Zhang G."/>
            <person name="Liebig J."/>
        </authorList>
    </citation>
    <scope>NUCLEOTIDE SEQUENCE [LARGE SCALE GENOMIC DNA]</scope>
    <source>
        <tissue evidence="1">Whole organism</tissue>
    </source>
</reference>
<dbReference type="InParanoid" id="A0A067R596"/>
<gene>
    <name evidence="1" type="ORF">L798_07825</name>
</gene>
<dbReference type="EMBL" id="KK852740">
    <property type="protein sequence ID" value="KDR17386.1"/>
    <property type="molecule type" value="Genomic_DNA"/>
</dbReference>
<organism evidence="1 2">
    <name type="scientific">Zootermopsis nevadensis</name>
    <name type="common">Dampwood termite</name>
    <dbReference type="NCBI Taxonomy" id="136037"/>
    <lineage>
        <taxon>Eukaryota</taxon>
        <taxon>Metazoa</taxon>
        <taxon>Ecdysozoa</taxon>
        <taxon>Arthropoda</taxon>
        <taxon>Hexapoda</taxon>
        <taxon>Insecta</taxon>
        <taxon>Pterygota</taxon>
        <taxon>Neoptera</taxon>
        <taxon>Polyneoptera</taxon>
        <taxon>Dictyoptera</taxon>
        <taxon>Blattodea</taxon>
        <taxon>Blattoidea</taxon>
        <taxon>Termitoidae</taxon>
        <taxon>Termopsidae</taxon>
        <taxon>Zootermopsis</taxon>
    </lineage>
</organism>